<evidence type="ECO:0000256" key="2">
    <source>
        <dbReference type="SAM" id="SignalP"/>
    </source>
</evidence>
<keyword evidence="4" id="KW-1185">Reference proteome</keyword>
<feature type="signal peptide" evidence="2">
    <location>
        <begin position="1"/>
        <end position="19"/>
    </location>
</feature>
<gene>
    <name evidence="3" type="ORF">JAO78_004405</name>
</gene>
<evidence type="ECO:0000313" key="4">
    <source>
        <dbReference type="Proteomes" id="UP000633814"/>
    </source>
</evidence>
<dbReference type="Proteomes" id="UP000633814">
    <property type="component" value="Unassembled WGS sequence"/>
</dbReference>
<evidence type="ECO:0000313" key="3">
    <source>
        <dbReference type="EMBL" id="MCB5226050.1"/>
    </source>
</evidence>
<comment type="caution">
    <text evidence="3">The sequence shown here is derived from an EMBL/GenBank/DDBJ whole genome shotgun (WGS) entry which is preliminary data.</text>
</comment>
<reference evidence="3 4" key="1">
    <citation type="submission" date="2021-10" db="EMBL/GenBank/DDBJ databases">
        <title>Alishewanella koreense sp. nov. isolated from seawater of southwestern coast in South Korea and the proposal for the reclassification of Rheinheimera perlucida and Rheinheimera tuosuensis as Arsukibacterium perlucida and Arsukibacterium tuosuensis.</title>
        <authorList>
            <person name="Kim K.H."/>
            <person name="Ruan W."/>
            <person name="Kim K.R."/>
            <person name="Baek J.H."/>
            <person name="Jeon C.O."/>
        </authorList>
    </citation>
    <scope>NUCLEOTIDE SEQUENCE [LARGE SCALE GENOMIC DNA]</scope>
    <source>
        <strain evidence="3 4">16-MA</strain>
    </source>
</reference>
<keyword evidence="1" id="KW-0812">Transmembrane</keyword>
<protein>
    <submittedName>
        <fullName evidence="3">Uncharacterized protein</fullName>
    </submittedName>
</protein>
<keyword evidence="2" id="KW-0732">Signal</keyword>
<sequence length="138" mass="13074">MKNFAVAAFALTLAFGANAQESATLSSTAGSGFANLTAFGVAGAAAVGVTAAVAAAIISNAQAEGVLPTAPPVTPPATGTTTVAPPTFVLVCNEGDAAPVAGVCTTNSSTVTVTGTGTATSTITVPVTITYPAIVTSA</sequence>
<accession>A0ABS8C1Q6</accession>
<dbReference type="RefSeq" id="WP_226750140.1">
    <property type="nucleotide sequence ID" value="NZ_JAEINI020000002.1"/>
</dbReference>
<feature type="chain" id="PRO_5047409672" evidence="2">
    <location>
        <begin position="20"/>
        <end position="138"/>
    </location>
</feature>
<keyword evidence="1" id="KW-1133">Transmembrane helix</keyword>
<organism evidence="3 4">
    <name type="scientific">Alishewanella maricola</name>
    <dbReference type="NCBI Taxonomy" id="2795740"/>
    <lineage>
        <taxon>Bacteria</taxon>
        <taxon>Pseudomonadati</taxon>
        <taxon>Pseudomonadota</taxon>
        <taxon>Gammaproteobacteria</taxon>
        <taxon>Alteromonadales</taxon>
        <taxon>Alteromonadaceae</taxon>
        <taxon>Alishewanella</taxon>
    </lineage>
</organism>
<name>A0ABS8C1Q6_9ALTE</name>
<dbReference type="EMBL" id="JAEINI020000002">
    <property type="protein sequence ID" value="MCB5226050.1"/>
    <property type="molecule type" value="Genomic_DNA"/>
</dbReference>
<keyword evidence="1" id="KW-0472">Membrane</keyword>
<feature type="transmembrane region" description="Helical" evidence="1">
    <location>
        <begin position="35"/>
        <end position="58"/>
    </location>
</feature>
<evidence type="ECO:0000256" key="1">
    <source>
        <dbReference type="SAM" id="Phobius"/>
    </source>
</evidence>
<proteinExistence type="predicted"/>